<reference evidence="1 2" key="1">
    <citation type="submission" date="2019-09" db="EMBL/GenBank/DDBJ databases">
        <authorList>
            <person name="Leyn A S."/>
        </authorList>
    </citation>
    <scope>NUCLEOTIDE SEQUENCE [LARGE SCALE GENOMIC DNA]</scope>
    <source>
        <strain evidence="1">AA231_1</strain>
    </source>
</reference>
<evidence type="ECO:0000313" key="1">
    <source>
        <dbReference type="EMBL" id="VVJ23372.1"/>
    </source>
</evidence>
<gene>
    <name evidence="1" type="ORF">AA23TX_08270</name>
</gene>
<keyword evidence="2" id="KW-1185">Reference proteome</keyword>
<proteinExistence type="predicted"/>
<dbReference type="EMBL" id="CABVGP010000003">
    <property type="protein sequence ID" value="VVJ23372.1"/>
    <property type="molecule type" value="Genomic_DNA"/>
</dbReference>
<dbReference type="AlphaFoldDB" id="A0A6I8M6Y2"/>
<sequence length="192" mass="21186">MGGGHAPGVGRRATSEFPPGWSNEHIISVVKDVANDPSEARWQQLNGRWRCAGERFNVHVIVLVEENGHVHTAYPVAGPGVIRNPDAARDPANPTVADLAENRISFFADSVLTSVADRLSPEQYTHYRTLLWSGEWEELADVLAAHAVKVGFGFSADEFSDFEKLLNSYDLPVAGCAFLNDREHILNRLRPV</sequence>
<protein>
    <submittedName>
        <fullName evidence="1">Uncharacterized protein</fullName>
    </submittedName>
</protein>
<dbReference type="RefSeq" id="WP_155548197.1">
    <property type="nucleotide sequence ID" value="NZ_CABVGP010000003.1"/>
</dbReference>
<evidence type="ECO:0000313" key="2">
    <source>
        <dbReference type="Proteomes" id="UP000399805"/>
    </source>
</evidence>
<dbReference type="Proteomes" id="UP000399805">
    <property type="component" value="Unassembled WGS sequence"/>
</dbReference>
<organism evidence="1 2">
    <name type="scientific">Amycolatopsis camponoti</name>
    <dbReference type="NCBI Taxonomy" id="2606593"/>
    <lineage>
        <taxon>Bacteria</taxon>
        <taxon>Bacillati</taxon>
        <taxon>Actinomycetota</taxon>
        <taxon>Actinomycetes</taxon>
        <taxon>Pseudonocardiales</taxon>
        <taxon>Pseudonocardiaceae</taxon>
        <taxon>Amycolatopsis</taxon>
    </lineage>
</organism>
<accession>A0A6I8M6Y2</accession>
<name>A0A6I8M6Y2_9PSEU</name>